<accession>A0A212IXY5</accession>
<reference evidence="1" key="1">
    <citation type="submission" date="2016-04" db="EMBL/GenBank/DDBJ databases">
        <authorList>
            <person name="Evans L.H."/>
            <person name="Alamgir A."/>
            <person name="Owens N."/>
            <person name="Weber N.D."/>
            <person name="Virtaneva K."/>
            <person name="Barbian K."/>
            <person name="Babar A."/>
            <person name="Rosenke K."/>
        </authorList>
    </citation>
    <scope>NUCLEOTIDE SEQUENCE</scope>
    <source>
        <strain evidence="1">86-1</strain>
    </source>
</reference>
<dbReference type="AlphaFoldDB" id="A0A212IXY5"/>
<dbReference type="RefSeq" id="WP_296938338.1">
    <property type="nucleotide sequence ID" value="NZ_LT599032.1"/>
</dbReference>
<protein>
    <submittedName>
        <fullName evidence="1">Uncharacterized protein</fullName>
    </submittedName>
</protein>
<dbReference type="EMBL" id="FLUM01000001">
    <property type="protein sequence ID" value="SBV91815.1"/>
    <property type="molecule type" value="Genomic_DNA"/>
</dbReference>
<sequence length="123" mass="14083">MSNLVTFEQAKKLKELGFNVPIREYYESSGYLITQNESRFALQIKRNSELPTEYSAPTVSYALDWIREKKEIYCGVYPFMCGYNGMAIVQDKYNPCTIEVEPLSSHTLASSALLTEILNHLTK</sequence>
<evidence type="ECO:0000313" key="1">
    <source>
        <dbReference type="EMBL" id="SBV91815.1"/>
    </source>
</evidence>
<proteinExistence type="predicted"/>
<organism evidence="1">
    <name type="scientific">uncultured Dysgonomonas sp</name>
    <dbReference type="NCBI Taxonomy" id="206096"/>
    <lineage>
        <taxon>Bacteria</taxon>
        <taxon>Pseudomonadati</taxon>
        <taxon>Bacteroidota</taxon>
        <taxon>Bacteroidia</taxon>
        <taxon>Bacteroidales</taxon>
        <taxon>Dysgonomonadaceae</taxon>
        <taxon>Dysgonomonas</taxon>
        <taxon>environmental samples</taxon>
    </lineage>
</organism>
<gene>
    <name evidence="1" type="ORF">KL86DYS1_10439</name>
</gene>
<name>A0A212IXY5_9BACT</name>